<dbReference type="EMBL" id="JAIULA010000003">
    <property type="protein sequence ID" value="MCP0886196.1"/>
    <property type="molecule type" value="Genomic_DNA"/>
</dbReference>
<dbReference type="HAMAP" id="MF_01200_B">
    <property type="entry name" value="OMPdecase_type1_B"/>
    <property type="match status" value="1"/>
</dbReference>
<evidence type="ECO:0000256" key="1">
    <source>
        <dbReference type="ARBA" id="ARBA00002356"/>
    </source>
</evidence>
<reference evidence="14 15" key="1">
    <citation type="journal article" date="2023" name="Int. J. Syst. Evol. Microbiol.">
        <title>Ligilactobacillus ubinensis sp. nov., a novel species isolated from the wild ferment of a durian fruit (Durio zibethinus).</title>
        <authorList>
            <person name="Heng Y.C."/>
            <person name="Menon N."/>
            <person name="Chen B."/>
            <person name="Loo B.Z.L."/>
            <person name="Wong G.W.J."/>
            <person name="Lim A.C.H."/>
            <person name="Silvaraju S."/>
            <person name="Kittelmann S."/>
        </authorList>
    </citation>
    <scope>NUCLEOTIDE SEQUENCE [LARGE SCALE GENOMIC DNA]</scope>
    <source>
        <strain evidence="14 15">WILCCON 0076</strain>
    </source>
</reference>
<evidence type="ECO:0000256" key="2">
    <source>
        <dbReference type="ARBA" id="ARBA00004861"/>
    </source>
</evidence>
<dbReference type="InterPro" id="IPR018089">
    <property type="entry name" value="OMPdecase_AS"/>
</dbReference>
<comment type="catalytic activity">
    <reaction evidence="7 9 12">
        <text>orotidine 5'-phosphate + H(+) = UMP + CO2</text>
        <dbReference type="Rhea" id="RHEA:11596"/>
        <dbReference type="ChEBI" id="CHEBI:15378"/>
        <dbReference type="ChEBI" id="CHEBI:16526"/>
        <dbReference type="ChEBI" id="CHEBI:57538"/>
        <dbReference type="ChEBI" id="CHEBI:57865"/>
        <dbReference type="EC" id="4.1.1.23"/>
    </reaction>
</comment>
<dbReference type="InterPro" id="IPR047596">
    <property type="entry name" value="OMPdecase_bac"/>
</dbReference>
<evidence type="ECO:0000259" key="13">
    <source>
        <dbReference type="SMART" id="SM00934"/>
    </source>
</evidence>
<accession>A0A9X2FHM8</accession>
<evidence type="ECO:0000256" key="12">
    <source>
        <dbReference type="RuleBase" id="RU000512"/>
    </source>
</evidence>
<feature type="active site" description="For OMPdecase activity" evidence="10">
    <location>
        <position position="61"/>
    </location>
</feature>
<dbReference type="Pfam" id="PF00215">
    <property type="entry name" value="OMPdecase"/>
    <property type="match status" value="1"/>
</dbReference>
<dbReference type="InterPro" id="IPR014732">
    <property type="entry name" value="OMPdecase"/>
</dbReference>
<keyword evidence="15" id="KW-1185">Reference proteome</keyword>
<dbReference type="Gene3D" id="3.20.20.70">
    <property type="entry name" value="Aldolase class I"/>
    <property type="match status" value="1"/>
</dbReference>
<dbReference type="InterPro" id="IPR013785">
    <property type="entry name" value="Aldolase_TIM"/>
</dbReference>
<evidence type="ECO:0000313" key="14">
    <source>
        <dbReference type="EMBL" id="MCP0886196.1"/>
    </source>
</evidence>
<feature type="binding site" evidence="9 11">
    <location>
        <position position="215"/>
    </location>
    <ligand>
        <name>substrate</name>
    </ligand>
</feature>
<name>A0A9X2FHM8_9LACO</name>
<comment type="caution">
    <text evidence="14">The sequence shown here is derived from an EMBL/GenBank/DDBJ whole genome shotgun (WGS) entry which is preliminary data.</text>
</comment>
<evidence type="ECO:0000256" key="4">
    <source>
        <dbReference type="ARBA" id="ARBA00022793"/>
    </source>
</evidence>
<comment type="subunit">
    <text evidence="3 9">Homodimer.</text>
</comment>
<dbReference type="Proteomes" id="UP001139006">
    <property type="component" value="Unassembled WGS sequence"/>
</dbReference>
<feature type="binding site" evidence="9 11">
    <location>
        <position position="11"/>
    </location>
    <ligand>
        <name>substrate</name>
    </ligand>
</feature>
<gene>
    <name evidence="9 14" type="primary">pyrF</name>
    <name evidence="14" type="ORF">LB941_02450</name>
</gene>
<dbReference type="GO" id="GO:0005829">
    <property type="term" value="C:cytosol"/>
    <property type="evidence" value="ECO:0007669"/>
    <property type="project" value="TreeGrafter"/>
</dbReference>
<sequence>MQISRPIIALDFADRLQAVRFLKLFPKEEQLFVKIGMELFYSEGADLVKEVQSMGHDIFLDLKCHDIPHTVERAMRVLGKLGVTLTNVHASGGVEMMQAAKEGLLDGAAGKKVPKLIAVTQLTSSNEDLVKNEQLSSVSLNKSVLNYAHLTQKAGLDGVVCSAQEAKQILAITDTNFLRVTPGIRLAGNDNGDQKRVMTPDKAAQNAASAIVVGRAITQATEPISAYRLVEKLWREN</sequence>
<comment type="pathway">
    <text evidence="2 9 12">Pyrimidine metabolism; UMP biosynthesis via de novo pathway; UMP from orotate: step 2/2.</text>
</comment>
<feature type="binding site" evidence="9 11">
    <location>
        <position position="123"/>
    </location>
    <ligand>
        <name>substrate</name>
    </ligand>
</feature>
<feature type="binding site" evidence="9 11">
    <location>
        <position position="185"/>
    </location>
    <ligand>
        <name>substrate</name>
    </ligand>
</feature>
<dbReference type="RefSeq" id="WP_253359191.1">
    <property type="nucleotide sequence ID" value="NZ_JAIULA010000003.1"/>
</dbReference>
<proteinExistence type="inferred from homology"/>
<feature type="binding site" evidence="9">
    <location>
        <begin position="61"/>
        <end position="70"/>
    </location>
    <ligand>
        <name>substrate</name>
    </ligand>
</feature>
<evidence type="ECO:0000256" key="7">
    <source>
        <dbReference type="ARBA" id="ARBA00049157"/>
    </source>
</evidence>
<dbReference type="SMART" id="SM00934">
    <property type="entry name" value="OMPdecase"/>
    <property type="match status" value="1"/>
</dbReference>
<organism evidence="14 15">
    <name type="scientific">Ligilactobacillus ubinensis</name>
    <dbReference type="NCBI Taxonomy" id="2876789"/>
    <lineage>
        <taxon>Bacteria</taxon>
        <taxon>Bacillati</taxon>
        <taxon>Bacillota</taxon>
        <taxon>Bacilli</taxon>
        <taxon>Lactobacillales</taxon>
        <taxon>Lactobacillaceae</taxon>
        <taxon>Ligilactobacillus</taxon>
    </lineage>
</organism>
<evidence type="ECO:0000256" key="5">
    <source>
        <dbReference type="ARBA" id="ARBA00022975"/>
    </source>
</evidence>
<dbReference type="GO" id="GO:0004590">
    <property type="term" value="F:orotidine-5'-phosphate decarboxylase activity"/>
    <property type="evidence" value="ECO:0007669"/>
    <property type="project" value="UniProtKB-UniRule"/>
</dbReference>
<feature type="active site" description="For OMPdecase activity" evidence="10">
    <location>
        <position position="66"/>
    </location>
</feature>
<evidence type="ECO:0000256" key="10">
    <source>
        <dbReference type="PIRSR" id="PIRSR614732-1"/>
    </source>
</evidence>
<evidence type="ECO:0000256" key="3">
    <source>
        <dbReference type="ARBA" id="ARBA00011738"/>
    </source>
</evidence>
<dbReference type="AlphaFoldDB" id="A0A9X2FHM8"/>
<keyword evidence="5 9" id="KW-0665">Pyrimidine biosynthesis</keyword>
<feature type="binding site" evidence="9 11">
    <location>
        <position position="214"/>
    </location>
    <ligand>
        <name>substrate</name>
    </ligand>
</feature>
<dbReference type="NCBIfam" id="TIGR01740">
    <property type="entry name" value="pyrF"/>
    <property type="match status" value="1"/>
</dbReference>
<dbReference type="EC" id="4.1.1.23" evidence="9"/>
<keyword evidence="6 9" id="KW-0456">Lyase</keyword>
<protein>
    <recommendedName>
        <fullName evidence="9">Orotidine 5'-phosphate decarboxylase</fullName>
        <ecNumber evidence="9">4.1.1.23</ecNumber>
    </recommendedName>
    <alternativeName>
        <fullName evidence="9">OMP decarboxylase</fullName>
        <shortName evidence="9">OMPDCase</shortName>
        <shortName evidence="9">OMPdecase</shortName>
    </alternativeName>
</protein>
<feature type="active site" description="For OMPdecase activity" evidence="10">
    <location>
        <position position="63"/>
    </location>
</feature>
<feature type="binding site" evidence="9 11">
    <location>
        <position position="194"/>
    </location>
    <ligand>
        <name>substrate</name>
    </ligand>
</feature>
<evidence type="ECO:0000256" key="8">
    <source>
        <dbReference type="ARBA" id="ARBA00061012"/>
    </source>
</evidence>
<comment type="function">
    <text evidence="1 9">Catalyzes the decarboxylation of orotidine 5'-monophosphate (OMP) to uridine 5'-monophosphate (UMP).</text>
</comment>
<keyword evidence="4 9" id="KW-0210">Decarboxylase</keyword>
<dbReference type="GO" id="GO:0006207">
    <property type="term" value="P:'de novo' pyrimidine nucleobase biosynthetic process"/>
    <property type="evidence" value="ECO:0007669"/>
    <property type="project" value="InterPro"/>
</dbReference>
<dbReference type="PROSITE" id="PS00156">
    <property type="entry name" value="OMPDECASE"/>
    <property type="match status" value="1"/>
</dbReference>
<comment type="similarity">
    <text evidence="8 9">Belongs to the OMP decarboxylase family. Type 1 subfamily.</text>
</comment>
<dbReference type="InterPro" id="IPR011060">
    <property type="entry name" value="RibuloseP-bd_barrel"/>
</dbReference>
<feature type="binding site" evidence="9 11">
    <location>
        <position position="34"/>
    </location>
    <ligand>
        <name>substrate</name>
    </ligand>
</feature>
<dbReference type="InterPro" id="IPR001754">
    <property type="entry name" value="OMPdeCOase_dom"/>
</dbReference>
<evidence type="ECO:0000256" key="9">
    <source>
        <dbReference type="HAMAP-Rule" id="MF_01200"/>
    </source>
</evidence>
<dbReference type="PANTHER" id="PTHR32119">
    <property type="entry name" value="OROTIDINE 5'-PHOSPHATE DECARBOXYLASE"/>
    <property type="match status" value="1"/>
</dbReference>
<evidence type="ECO:0000313" key="15">
    <source>
        <dbReference type="Proteomes" id="UP001139006"/>
    </source>
</evidence>
<dbReference type="GO" id="GO:0044205">
    <property type="term" value="P:'de novo' UMP biosynthetic process"/>
    <property type="evidence" value="ECO:0007669"/>
    <property type="project" value="UniProtKB-UniRule"/>
</dbReference>
<evidence type="ECO:0000256" key="6">
    <source>
        <dbReference type="ARBA" id="ARBA00023239"/>
    </source>
</evidence>
<dbReference type="SUPFAM" id="SSF51366">
    <property type="entry name" value="Ribulose-phoshate binding barrel"/>
    <property type="match status" value="1"/>
</dbReference>
<evidence type="ECO:0000256" key="11">
    <source>
        <dbReference type="PIRSR" id="PIRSR614732-2"/>
    </source>
</evidence>
<dbReference type="CDD" id="cd04725">
    <property type="entry name" value="OMP_decarboxylase_like"/>
    <property type="match status" value="1"/>
</dbReference>
<feature type="domain" description="Orotidine 5'-phosphate decarboxylase" evidence="13">
    <location>
        <begin position="5"/>
        <end position="230"/>
    </location>
</feature>
<dbReference type="NCBIfam" id="NF001273">
    <property type="entry name" value="PRK00230.1"/>
    <property type="match status" value="1"/>
</dbReference>
<dbReference type="PANTHER" id="PTHR32119:SF2">
    <property type="entry name" value="OROTIDINE 5'-PHOSPHATE DECARBOXYLASE"/>
    <property type="match status" value="1"/>
</dbReference>
<dbReference type="FunFam" id="3.20.20.70:FF:000015">
    <property type="entry name" value="Orotidine 5'-phosphate decarboxylase"/>
    <property type="match status" value="1"/>
</dbReference>
<feature type="active site" description="Proton donor" evidence="9">
    <location>
        <position position="63"/>
    </location>
</feature>